<evidence type="ECO:0000313" key="4">
    <source>
        <dbReference type="Proteomes" id="UP000054097"/>
    </source>
</evidence>
<proteinExistence type="predicted"/>
<evidence type="ECO:0008006" key="5">
    <source>
        <dbReference type="Google" id="ProtNLM"/>
    </source>
</evidence>
<accession>A0A0C2WXH9</accession>
<keyword evidence="1" id="KW-0175">Coiled coil</keyword>
<feature type="compositionally biased region" description="Acidic residues" evidence="2">
    <location>
        <begin position="476"/>
        <end position="504"/>
    </location>
</feature>
<name>A0A0C2WXH9_SERVB</name>
<gene>
    <name evidence="3" type="ORF">M408DRAFT_321789</name>
</gene>
<dbReference type="Proteomes" id="UP000054097">
    <property type="component" value="Unassembled WGS sequence"/>
</dbReference>
<protein>
    <recommendedName>
        <fullName evidence="5">F-box domain-containing protein</fullName>
    </recommendedName>
</protein>
<reference evidence="3 4" key="1">
    <citation type="submission" date="2014-04" db="EMBL/GenBank/DDBJ databases">
        <authorList>
            <consortium name="DOE Joint Genome Institute"/>
            <person name="Kuo A."/>
            <person name="Zuccaro A."/>
            <person name="Kohler A."/>
            <person name="Nagy L.G."/>
            <person name="Floudas D."/>
            <person name="Copeland A."/>
            <person name="Barry K.W."/>
            <person name="Cichocki N."/>
            <person name="Veneault-Fourrey C."/>
            <person name="LaButti K."/>
            <person name="Lindquist E.A."/>
            <person name="Lipzen A."/>
            <person name="Lundell T."/>
            <person name="Morin E."/>
            <person name="Murat C."/>
            <person name="Sun H."/>
            <person name="Tunlid A."/>
            <person name="Henrissat B."/>
            <person name="Grigoriev I.V."/>
            <person name="Hibbett D.S."/>
            <person name="Martin F."/>
            <person name="Nordberg H.P."/>
            <person name="Cantor M.N."/>
            <person name="Hua S.X."/>
        </authorList>
    </citation>
    <scope>NUCLEOTIDE SEQUENCE [LARGE SCALE GENOMIC DNA]</scope>
    <source>
        <strain evidence="3 4">MAFF 305830</strain>
    </source>
</reference>
<sequence>MWSLGNPESLPSQGERTSAMETIYVLQKKREEILAKAKQEANDLELEISKIRAWLAPIRRVPADVLSLIFVEVCQLDWQAPKVLGIVCRLWREVLLSTPRAWACIQIRPRSQQLPHALMSLWLSRCGAFKLHASLRPFASRDDVDAVCCHEEKIQCLSFFNNFYQLERNYSQLKELRLGPVNRPWRNIPDEQGITETAHYSDRRGEVGDISSNLSAERFPKLVHLHLHSPSLMVMEAISHKHLFPALTELHIHVKGTHWHSIIRYCAQSLVTLAIEFPSNYVEDEVNREELDTLIELPNLQNFHYIFPVQHLEQDPTLPSLQMPNLRSYHHVRGSETAERPEVCLATFVYFEQCLSPPWDSVPSMTHLKVKDTPEEINLLLGVLEDEPDVCPLLETVECFSILPSTSRDRATARSFVDYRTSMIRTPIKFRYIDLEKDKSHARYSKCYTYCKCNTPADDGQEDLYNESSFHLMTGDGDDENDDDNEYGDEEDYEGEEDEEDEGQEDRPNPFGMLQRMFAHLQARQLERTQNTD</sequence>
<organism evidence="3 4">
    <name type="scientific">Serendipita vermifera MAFF 305830</name>
    <dbReference type="NCBI Taxonomy" id="933852"/>
    <lineage>
        <taxon>Eukaryota</taxon>
        <taxon>Fungi</taxon>
        <taxon>Dikarya</taxon>
        <taxon>Basidiomycota</taxon>
        <taxon>Agaricomycotina</taxon>
        <taxon>Agaricomycetes</taxon>
        <taxon>Sebacinales</taxon>
        <taxon>Serendipitaceae</taxon>
        <taxon>Serendipita</taxon>
    </lineage>
</organism>
<evidence type="ECO:0000256" key="2">
    <source>
        <dbReference type="SAM" id="MobiDB-lite"/>
    </source>
</evidence>
<keyword evidence="4" id="KW-1185">Reference proteome</keyword>
<dbReference type="OrthoDB" id="3365698at2759"/>
<evidence type="ECO:0000256" key="1">
    <source>
        <dbReference type="SAM" id="Coils"/>
    </source>
</evidence>
<evidence type="ECO:0000313" key="3">
    <source>
        <dbReference type="EMBL" id="KIM30843.1"/>
    </source>
</evidence>
<feature type="coiled-coil region" evidence="1">
    <location>
        <begin position="27"/>
        <end position="54"/>
    </location>
</feature>
<reference evidence="4" key="2">
    <citation type="submission" date="2015-01" db="EMBL/GenBank/DDBJ databases">
        <title>Evolutionary Origins and Diversification of the Mycorrhizal Mutualists.</title>
        <authorList>
            <consortium name="DOE Joint Genome Institute"/>
            <consortium name="Mycorrhizal Genomics Consortium"/>
            <person name="Kohler A."/>
            <person name="Kuo A."/>
            <person name="Nagy L.G."/>
            <person name="Floudas D."/>
            <person name="Copeland A."/>
            <person name="Barry K.W."/>
            <person name="Cichocki N."/>
            <person name="Veneault-Fourrey C."/>
            <person name="LaButti K."/>
            <person name="Lindquist E.A."/>
            <person name="Lipzen A."/>
            <person name="Lundell T."/>
            <person name="Morin E."/>
            <person name="Murat C."/>
            <person name="Riley R."/>
            <person name="Ohm R."/>
            <person name="Sun H."/>
            <person name="Tunlid A."/>
            <person name="Henrissat B."/>
            <person name="Grigoriev I.V."/>
            <person name="Hibbett D.S."/>
            <person name="Martin F."/>
        </authorList>
    </citation>
    <scope>NUCLEOTIDE SEQUENCE [LARGE SCALE GENOMIC DNA]</scope>
    <source>
        <strain evidence="4">MAFF 305830</strain>
    </source>
</reference>
<dbReference type="AlphaFoldDB" id="A0A0C2WXH9"/>
<dbReference type="STRING" id="933852.A0A0C2WXH9"/>
<dbReference type="HOGENOM" id="CLU_039336_0_1_1"/>
<dbReference type="EMBL" id="KN824283">
    <property type="protein sequence ID" value="KIM30843.1"/>
    <property type="molecule type" value="Genomic_DNA"/>
</dbReference>
<feature type="region of interest" description="Disordered" evidence="2">
    <location>
        <begin position="470"/>
        <end position="513"/>
    </location>
</feature>